<protein>
    <submittedName>
        <fullName evidence="6">LysR family transcriptional regulator</fullName>
    </submittedName>
</protein>
<dbReference type="Proteomes" id="UP001151234">
    <property type="component" value="Unassembled WGS sequence"/>
</dbReference>
<evidence type="ECO:0000313" key="6">
    <source>
        <dbReference type="EMBL" id="MDA5401127.1"/>
    </source>
</evidence>
<dbReference type="PROSITE" id="PS50931">
    <property type="entry name" value="HTH_LYSR"/>
    <property type="match status" value="1"/>
</dbReference>
<comment type="caution">
    <text evidence="6">The sequence shown here is derived from an EMBL/GenBank/DDBJ whole genome shotgun (WGS) entry which is preliminary data.</text>
</comment>
<keyword evidence="4" id="KW-0804">Transcription</keyword>
<gene>
    <name evidence="6" type="ORF">OQ273_21325</name>
</gene>
<keyword evidence="2" id="KW-0805">Transcription regulation</keyword>
<feature type="domain" description="HTH lysR-type" evidence="5">
    <location>
        <begin position="4"/>
        <end position="61"/>
    </location>
</feature>
<dbReference type="EMBL" id="JAPJZI010000001">
    <property type="protein sequence ID" value="MDA5401127.1"/>
    <property type="molecule type" value="Genomic_DNA"/>
</dbReference>
<sequence length="292" mass="31825">MRNLDTQLLRTFATTAETGSMTRTASLLNLTQGAVSQHIKRLEEQFGQRLFNRRRSGLTLTQAGERLAGRARRLLQINDELWVDMTTPSFAGRVVLGVPIDLISGRLPSILRMFAQAYPDIDIDLRCGTSPELRTQFEAGDIDIALMEECAVRPFGDLLYRDRLVWAGAGDGRAAYADPLPLSLVSQSCAFRRHVIDALVSSGRRWKCVYESNNLDATIAMMRMDLAVGSFLESSMPDKLARVGKSAGLPDLPMFSVTLSVRAASGGHPAAALARFLQKGLSATHPSAGSEG</sequence>
<dbReference type="Gene3D" id="3.40.190.10">
    <property type="entry name" value="Periplasmic binding protein-like II"/>
    <property type="match status" value="2"/>
</dbReference>
<dbReference type="InterPro" id="IPR000847">
    <property type="entry name" value="LysR_HTH_N"/>
</dbReference>
<evidence type="ECO:0000259" key="5">
    <source>
        <dbReference type="PROSITE" id="PS50931"/>
    </source>
</evidence>
<dbReference type="InterPro" id="IPR050176">
    <property type="entry name" value="LTTR"/>
</dbReference>
<dbReference type="InterPro" id="IPR005119">
    <property type="entry name" value="LysR_subst-bd"/>
</dbReference>
<dbReference type="Gene3D" id="1.10.10.10">
    <property type="entry name" value="Winged helix-like DNA-binding domain superfamily/Winged helix DNA-binding domain"/>
    <property type="match status" value="1"/>
</dbReference>
<evidence type="ECO:0000256" key="2">
    <source>
        <dbReference type="ARBA" id="ARBA00023015"/>
    </source>
</evidence>
<dbReference type="PANTHER" id="PTHR30579">
    <property type="entry name" value="TRANSCRIPTIONAL REGULATOR"/>
    <property type="match status" value="1"/>
</dbReference>
<comment type="similarity">
    <text evidence="1">Belongs to the LysR transcriptional regulatory family.</text>
</comment>
<proteinExistence type="inferred from homology"/>
<dbReference type="SUPFAM" id="SSF46785">
    <property type="entry name" value="Winged helix' DNA-binding domain"/>
    <property type="match status" value="1"/>
</dbReference>
<dbReference type="AlphaFoldDB" id="A0A9X3UL95"/>
<organism evidence="6 7">
    <name type="scientific">Hoeflea prorocentri</name>
    <dbReference type="NCBI Taxonomy" id="1922333"/>
    <lineage>
        <taxon>Bacteria</taxon>
        <taxon>Pseudomonadati</taxon>
        <taxon>Pseudomonadota</taxon>
        <taxon>Alphaproteobacteria</taxon>
        <taxon>Hyphomicrobiales</taxon>
        <taxon>Rhizobiaceae</taxon>
        <taxon>Hoeflea</taxon>
    </lineage>
</organism>
<dbReference type="GO" id="GO:0003700">
    <property type="term" value="F:DNA-binding transcription factor activity"/>
    <property type="evidence" value="ECO:0007669"/>
    <property type="project" value="InterPro"/>
</dbReference>
<name>A0A9X3UL95_9HYPH</name>
<dbReference type="RefSeq" id="WP_267992935.1">
    <property type="nucleotide sequence ID" value="NZ_JAPJZI010000001.1"/>
</dbReference>
<evidence type="ECO:0000256" key="3">
    <source>
        <dbReference type="ARBA" id="ARBA00023125"/>
    </source>
</evidence>
<dbReference type="PANTHER" id="PTHR30579:SF7">
    <property type="entry name" value="HTH-TYPE TRANSCRIPTIONAL REGULATOR LRHA-RELATED"/>
    <property type="match status" value="1"/>
</dbReference>
<dbReference type="InterPro" id="IPR036388">
    <property type="entry name" value="WH-like_DNA-bd_sf"/>
</dbReference>
<evidence type="ECO:0000313" key="7">
    <source>
        <dbReference type="Proteomes" id="UP001151234"/>
    </source>
</evidence>
<keyword evidence="7" id="KW-1185">Reference proteome</keyword>
<dbReference type="Pfam" id="PF00126">
    <property type="entry name" value="HTH_1"/>
    <property type="match status" value="1"/>
</dbReference>
<evidence type="ECO:0000256" key="4">
    <source>
        <dbReference type="ARBA" id="ARBA00023163"/>
    </source>
</evidence>
<keyword evidence="3" id="KW-0238">DNA-binding</keyword>
<dbReference type="FunFam" id="1.10.10.10:FF:000001">
    <property type="entry name" value="LysR family transcriptional regulator"/>
    <property type="match status" value="1"/>
</dbReference>
<reference evidence="6" key="1">
    <citation type="submission" date="2022-11" db="EMBL/GenBank/DDBJ databases">
        <title>Draft genome sequence of Hoeflea poritis E7-10 and Hoeflea prorocentri PM5-8, separated from scleractinian coral Porites lutea and marine dinoflagellate.</title>
        <authorList>
            <person name="Zhang G."/>
            <person name="Wei Q."/>
            <person name="Cai L."/>
        </authorList>
    </citation>
    <scope>NUCLEOTIDE SEQUENCE</scope>
    <source>
        <strain evidence="6">PM5-8</strain>
    </source>
</reference>
<evidence type="ECO:0000256" key="1">
    <source>
        <dbReference type="ARBA" id="ARBA00009437"/>
    </source>
</evidence>
<dbReference type="PRINTS" id="PR00039">
    <property type="entry name" value="HTHLYSR"/>
</dbReference>
<dbReference type="InterPro" id="IPR036390">
    <property type="entry name" value="WH_DNA-bd_sf"/>
</dbReference>
<accession>A0A9X3UL95</accession>
<dbReference type="Pfam" id="PF03466">
    <property type="entry name" value="LysR_substrate"/>
    <property type="match status" value="1"/>
</dbReference>
<dbReference type="SUPFAM" id="SSF53850">
    <property type="entry name" value="Periplasmic binding protein-like II"/>
    <property type="match status" value="1"/>
</dbReference>
<dbReference type="GO" id="GO:0003677">
    <property type="term" value="F:DNA binding"/>
    <property type="evidence" value="ECO:0007669"/>
    <property type="project" value="UniProtKB-KW"/>
</dbReference>